<keyword evidence="4" id="KW-0067">ATP-binding</keyword>
<evidence type="ECO:0000259" key="5">
    <source>
        <dbReference type="PROSITE" id="PS51192"/>
    </source>
</evidence>
<feature type="domain" description="Helicase ATP-binding" evidence="5">
    <location>
        <begin position="27"/>
        <end position="172"/>
    </location>
</feature>
<accession>A0A8X6FCX2</accession>
<sequence>MGLLASLTQALDKNNLFVPTPIQIQAIPLALQGKDILGSAQTGTGKTLAFAIPLVAKLLNEPNTGSALVIVPTRELAHQVTNEIRKLLFQNSALRVALLIGDHIERKTLITRNVSVLVLDETDRMFDMGFGIQIEGIMKYLPKIRQTLMFSATLPSDIVKLTEKYLNRPERISVDCETTTSVKIKQEIVYASESEKYEKLVTQLRQREGSIIIFVKTKQGADRLASRLHKDDYSALAIHGDLRQHKRERVINSFRRGRNQIMVATDVASRGLDIPHIQHVINYDAPQSQADYIHRIGRTARAGAEGHALSFVTPQDKRKLPALADKEGEPNFDCSVQFKKRNSKKVFKRLSTLKTKYGRKKINNGFKKKSRVLEKAY</sequence>
<evidence type="ECO:0000259" key="6">
    <source>
        <dbReference type="PROSITE" id="PS51194"/>
    </source>
</evidence>
<dbReference type="EMBL" id="BMAO01011799">
    <property type="protein sequence ID" value="GFQ76702.1"/>
    <property type="molecule type" value="Genomic_DNA"/>
</dbReference>
<evidence type="ECO:0000313" key="7">
    <source>
        <dbReference type="EMBL" id="GFQ76702.1"/>
    </source>
</evidence>
<dbReference type="SMART" id="SM00487">
    <property type="entry name" value="DEXDc"/>
    <property type="match status" value="1"/>
</dbReference>
<gene>
    <name evidence="7" type="primary">cshA</name>
    <name evidence="7" type="ORF">TNCT_500641</name>
</gene>
<dbReference type="InterPro" id="IPR014001">
    <property type="entry name" value="Helicase_ATP-bd"/>
</dbReference>
<dbReference type="Proteomes" id="UP000887116">
    <property type="component" value="Unassembled WGS sequence"/>
</dbReference>
<feature type="domain" description="Helicase C-terminal" evidence="6">
    <location>
        <begin position="183"/>
        <end position="344"/>
    </location>
</feature>
<dbReference type="PANTHER" id="PTHR47959">
    <property type="entry name" value="ATP-DEPENDENT RNA HELICASE RHLE-RELATED"/>
    <property type="match status" value="1"/>
</dbReference>
<dbReference type="CDD" id="cd18787">
    <property type="entry name" value="SF2_C_DEAD"/>
    <property type="match status" value="1"/>
</dbReference>
<dbReference type="SUPFAM" id="SSF52540">
    <property type="entry name" value="P-loop containing nucleoside triphosphate hydrolases"/>
    <property type="match status" value="1"/>
</dbReference>
<proteinExistence type="predicted"/>
<dbReference type="GO" id="GO:0003676">
    <property type="term" value="F:nucleic acid binding"/>
    <property type="evidence" value="ECO:0007669"/>
    <property type="project" value="InterPro"/>
</dbReference>
<dbReference type="Pfam" id="PF00270">
    <property type="entry name" value="DEAD"/>
    <property type="match status" value="1"/>
</dbReference>
<dbReference type="InterPro" id="IPR001650">
    <property type="entry name" value="Helicase_C-like"/>
</dbReference>
<dbReference type="InterPro" id="IPR044742">
    <property type="entry name" value="DEAD/DEAH_RhlB"/>
</dbReference>
<dbReference type="GO" id="GO:0003724">
    <property type="term" value="F:RNA helicase activity"/>
    <property type="evidence" value="ECO:0007669"/>
    <property type="project" value="TreeGrafter"/>
</dbReference>
<dbReference type="GO" id="GO:0005524">
    <property type="term" value="F:ATP binding"/>
    <property type="evidence" value="ECO:0007669"/>
    <property type="project" value="UniProtKB-KW"/>
</dbReference>
<comment type="caution">
    <text evidence="7">The sequence shown here is derived from an EMBL/GenBank/DDBJ whole genome shotgun (WGS) entry which is preliminary data.</text>
</comment>
<evidence type="ECO:0000256" key="4">
    <source>
        <dbReference type="ARBA" id="ARBA00022840"/>
    </source>
</evidence>
<dbReference type="InterPro" id="IPR050079">
    <property type="entry name" value="DEAD_box_RNA_helicase"/>
</dbReference>
<dbReference type="InterPro" id="IPR027417">
    <property type="entry name" value="P-loop_NTPase"/>
</dbReference>
<dbReference type="GO" id="GO:0005829">
    <property type="term" value="C:cytosol"/>
    <property type="evidence" value="ECO:0007669"/>
    <property type="project" value="TreeGrafter"/>
</dbReference>
<dbReference type="InterPro" id="IPR011545">
    <property type="entry name" value="DEAD/DEAH_box_helicase_dom"/>
</dbReference>
<dbReference type="GO" id="GO:0016787">
    <property type="term" value="F:hydrolase activity"/>
    <property type="evidence" value="ECO:0007669"/>
    <property type="project" value="UniProtKB-KW"/>
</dbReference>
<keyword evidence="2" id="KW-0378">Hydrolase</keyword>
<dbReference type="Pfam" id="PF00271">
    <property type="entry name" value="Helicase_C"/>
    <property type="match status" value="1"/>
</dbReference>
<keyword evidence="1" id="KW-0547">Nucleotide-binding</keyword>
<dbReference type="PANTHER" id="PTHR47959:SF1">
    <property type="entry name" value="ATP-DEPENDENT RNA HELICASE DBPA"/>
    <property type="match status" value="1"/>
</dbReference>
<dbReference type="SMART" id="SM00490">
    <property type="entry name" value="HELICc"/>
    <property type="match status" value="1"/>
</dbReference>
<dbReference type="PROSITE" id="PS51192">
    <property type="entry name" value="HELICASE_ATP_BIND_1"/>
    <property type="match status" value="1"/>
</dbReference>
<reference evidence="7" key="1">
    <citation type="submission" date="2020-07" db="EMBL/GenBank/DDBJ databases">
        <title>Multicomponent nature underlies the extraordinary mechanical properties of spider dragline silk.</title>
        <authorList>
            <person name="Kono N."/>
            <person name="Nakamura H."/>
            <person name="Mori M."/>
            <person name="Yoshida Y."/>
            <person name="Ohtoshi R."/>
            <person name="Malay A.D."/>
            <person name="Moran D.A.P."/>
            <person name="Tomita M."/>
            <person name="Numata K."/>
            <person name="Arakawa K."/>
        </authorList>
    </citation>
    <scope>NUCLEOTIDE SEQUENCE</scope>
</reference>
<evidence type="ECO:0000313" key="8">
    <source>
        <dbReference type="Proteomes" id="UP000887116"/>
    </source>
</evidence>
<dbReference type="AlphaFoldDB" id="A0A8X6FCX2"/>
<dbReference type="OrthoDB" id="6511945at2759"/>
<dbReference type="Gene3D" id="3.40.50.300">
    <property type="entry name" value="P-loop containing nucleotide triphosphate hydrolases"/>
    <property type="match status" value="3"/>
</dbReference>
<keyword evidence="3 7" id="KW-0347">Helicase</keyword>
<evidence type="ECO:0000256" key="3">
    <source>
        <dbReference type="ARBA" id="ARBA00022806"/>
    </source>
</evidence>
<dbReference type="PROSITE" id="PS51194">
    <property type="entry name" value="HELICASE_CTER"/>
    <property type="match status" value="1"/>
</dbReference>
<evidence type="ECO:0000256" key="1">
    <source>
        <dbReference type="ARBA" id="ARBA00022741"/>
    </source>
</evidence>
<evidence type="ECO:0000256" key="2">
    <source>
        <dbReference type="ARBA" id="ARBA00022801"/>
    </source>
</evidence>
<dbReference type="CDD" id="cd00268">
    <property type="entry name" value="DEADc"/>
    <property type="match status" value="1"/>
</dbReference>
<protein>
    <submittedName>
        <fullName evidence="7">ATP-dependent RNA helicase CshA</fullName>
    </submittedName>
</protein>
<organism evidence="7 8">
    <name type="scientific">Trichonephila clavata</name>
    <name type="common">Joro spider</name>
    <name type="synonym">Nephila clavata</name>
    <dbReference type="NCBI Taxonomy" id="2740835"/>
    <lineage>
        <taxon>Eukaryota</taxon>
        <taxon>Metazoa</taxon>
        <taxon>Ecdysozoa</taxon>
        <taxon>Arthropoda</taxon>
        <taxon>Chelicerata</taxon>
        <taxon>Arachnida</taxon>
        <taxon>Araneae</taxon>
        <taxon>Araneomorphae</taxon>
        <taxon>Entelegynae</taxon>
        <taxon>Araneoidea</taxon>
        <taxon>Nephilidae</taxon>
        <taxon>Trichonephila</taxon>
    </lineage>
</organism>
<name>A0A8X6FCX2_TRICU</name>
<keyword evidence="8" id="KW-1185">Reference proteome</keyword>